<evidence type="ECO:0000256" key="3">
    <source>
        <dbReference type="ARBA" id="ARBA00022737"/>
    </source>
</evidence>
<dbReference type="SMART" id="SM00181">
    <property type="entry name" value="EGF"/>
    <property type="match status" value="1"/>
</dbReference>
<evidence type="ECO:0000256" key="9">
    <source>
        <dbReference type="SAM" id="SignalP"/>
    </source>
</evidence>
<organism evidence="11 12">
    <name type="scientific">Strongylus vulgaris</name>
    <name type="common">Blood worm</name>
    <dbReference type="NCBI Taxonomy" id="40348"/>
    <lineage>
        <taxon>Eukaryota</taxon>
        <taxon>Metazoa</taxon>
        <taxon>Ecdysozoa</taxon>
        <taxon>Nematoda</taxon>
        <taxon>Chromadorea</taxon>
        <taxon>Rhabditida</taxon>
        <taxon>Rhabditina</taxon>
        <taxon>Rhabditomorpha</taxon>
        <taxon>Strongyloidea</taxon>
        <taxon>Strongylidae</taxon>
        <taxon>Strongylus</taxon>
    </lineage>
</organism>
<gene>
    <name evidence="11" type="ORF">SVUK_LOCUS4645</name>
</gene>
<dbReference type="PANTHER" id="PTHR24039">
    <property type="entry name" value="FIBRILLIN-RELATED"/>
    <property type="match status" value="1"/>
</dbReference>
<evidence type="ECO:0000256" key="1">
    <source>
        <dbReference type="ARBA" id="ARBA00022536"/>
    </source>
</evidence>
<dbReference type="InterPro" id="IPR009030">
    <property type="entry name" value="Growth_fac_rcpt_cys_sf"/>
</dbReference>
<dbReference type="AlphaFoldDB" id="A0A3P7IZK6"/>
<dbReference type="OrthoDB" id="19903at2759"/>
<evidence type="ECO:0000313" key="11">
    <source>
        <dbReference type="EMBL" id="VDM69647.1"/>
    </source>
</evidence>
<dbReference type="InterPro" id="IPR001881">
    <property type="entry name" value="EGF-like_Ca-bd_dom"/>
</dbReference>
<keyword evidence="2 9" id="KW-0732">Signal</keyword>
<keyword evidence="6" id="KW-0325">Glycoprotein</keyword>
<dbReference type="InterPro" id="IPR018097">
    <property type="entry name" value="EGF_Ca-bd_CS"/>
</dbReference>
<evidence type="ECO:0000256" key="4">
    <source>
        <dbReference type="ARBA" id="ARBA00022837"/>
    </source>
</evidence>
<evidence type="ECO:0000256" key="8">
    <source>
        <dbReference type="SAM" id="Phobius"/>
    </source>
</evidence>
<protein>
    <recommendedName>
        <fullName evidence="10">EGF-like domain-containing protein</fullName>
    </recommendedName>
</protein>
<keyword evidence="1 7" id="KW-0245">EGF-like domain</keyword>
<evidence type="ECO:0000256" key="7">
    <source>
        <dbReference type="PROSITE-ProRule" id="PRU00076"/>
    </source>
</evidence>
<dbReference type="Pfam" id="PF07645">
    <property type="entry name" value="EGF_CA"/>
    <property type="match status" value="1"/>
</dbReference>
<keyword evidence="8" id="KW-0812">Transmembrane</keyword>
<dbReference type="SUPFAM" id="SSF57184">
    <property type="entry name" value="Growth factor receptor domain"/>
    <property type="match status" value="1"/>
</dbReference>
<comment type="caution">
    <text evidence="7">Lacks conserved residue(s) required for the propagation of feature annotation.</text>
</comment>
<dbReference type="PROSITE" id="PS01186">
    <property type="entry name" value="EGF_2"/>
    <property type="match status" value="1"/>
</dbReference>
<keyword evidence="8" id="KW-0472">Membrane</keyword>
<proteinExistence type="predicted"/>
<dbReference type="PROSITE" id="PS50026">
    <property type="entry name" value="EGF_3"/>
    <property type="match status" value="1"/>
</dbReference>
<feature type="signal peptide" evidence="9">
    <location>
        <begin position="1"/>
        <end position="22"/>
    </location>
</feature>
<dbReference type="PROSITE" id="PS00010">
    <property type="entry name" value="ASX_HYDROXYL"/>
    <property type="match status" value="1"/>
</dbReference>
<dbReference type="PROSITE" id="PS01187">
    <property type="entry name" value="EGF_CA"/>
    <property type="match status" value="1"/>
</dbReference>
<keyword evidence="5" id="KW-1015">Disulfide bond</keyword>
<keyword evidence="3" id="KW-0677">Repeat</keyword>
<accession>A0A3P7IZK6</accession>
<sequence length="162" mass="17815">MPIVGFVILFILIQECFEGCAGGCSEPGPKGCRKCKNGYNETAEGCVDIDECALKTTCPNDHENCVNLPGSYRCDCVDGYKREGAYCVLDVEAKPYRTLIPPDKLLKGIAMTSLALITAFVIWRRSIFLLVLTAIAVVLIIFIDLNVNPDTIPDRAKKYLGF</sequence>
<reference evidence="11 12" key="1">
    <citation type="submission" date="2018-11" db="EMBL/GenBank/DDBJ databases">
        <authorList>
            <consortium name="Pathogen Informatics"/>
        </authorList>
    </citation>
    <scope>NUCLEOTIDE SEQUENCE [LARGE SCALE GENOMIC DNA]</scope>
</reference>
<dbReference type="PANTHER" id="PTHR24039:SF28">
    <property type="entry name" value="EGF-LIKE DOMAIN-CONTAINING PROTEIN"/>
    <property type="match status" value="1"/>
</dbReference>
<feature type="transmembrane region" description="Helical" evidence="8">
    <location>
        <begin position="129"/>
        <end position="147"/>
    </location>
</feature>
<evidence type="ECO:0000313" key="12">
    <source>
        <dbReference type="Proteomes" id="UP000270094"/>
    </source>
</evidence>
<dbReference type="InterPro" id="IPR000152">
    <property type="entry name" value="EGF-type_Asp/Asn_hydroxyl_site"/>
</dbReference>
<evidence type="ECO:0000256" key="2">
    <source>
        <dbReference type="ARBA" id="ARBA00022729"/>
    </source>
</evidence>
<feature type="chain" id="PRO_5018328633" description="EGF-like domain-containing protein" evidence="9">
    <location>
        <begin position="23"/>
        <end position="162"/>
    </location>
</feature>
<name>A0A3P7IZK6_STRVU</name>
<dbReference type="SMART" id="SM00179">
    <property type="entry name" value="EGF_CA"/>
    <property type="match status" value="1"/>
</dbReference>
<dbReference type="FunFam" id="2.10.25.10:FF:000038">
    <property type="entry name" value="Fibrillin 2"/>
    <property type="match status" value="1"/>
</dbReference>
<evidence type="ECO:0000259" key="10">
    <source>
        <dbReference type="PROSITE" id="PS50026"/>
    </source>
</evidence>
<dbReference type="Proteomes" id="UP000270094">
    <property type="component" value="Unassembled WGS sequence"/>
</dbReference>
<keyword evidence="12" id="KW-1185">Reference proteome</keyword>
<dbReference type="InterPro" id="IPR049883">
    <property type="entry name" value="NOTCH1_EGF-like"/>
</dbReference>
<evidence type="ECO:0000256" key="5">
    <source>
        <dbReference type="ARBA" id="ARBA00023157"/>
    </source>
</evidence>
<dbReference type="InterPro" id="IPR000742">
    <property type="entry name" value="EGF"/>
</dbReference>
<dbReference type="Gene3D" id="2.10.25.10">
    <property type="entry name" value="Laminin"/>
    <property type="match status" value="1"/>
</dbReference>
<dbReference type="CDD" id="cd00054">
    <property type="entry name" value="EGF_CA"/>
    <property type="match status" value="1"/>
</dbReference>
<dbReference type="GO" id="GO:0005509">
    <property type="term" value="F:calcium ion binding"/>
    <property type="evidence" value="ECO:0007669"/>
    <property type="project" value="InterPro"/>
</dbReference>
<evidence type="ECO:0000256" key="6">
    <source>
        <dbReference type="ARBA" id="ARBA00023180"/>
    </source>
</evidence>
<keyword evidence="4" id="KW-0106">Calcium</keyword>
<feature type="domain" description="EGF-like" evidence="10">
    <location>
        <begin position="48"/>
        <end position="88"/>
    </location>
</feature>
<dbReference type="EMBL" id="UYYB01012981">
    <property type="protein sequence ID" value="VDM69647.1"/>
    <property type="molecule type" value="Genomic_DNA"/>
</dbReference>
<keyword evidence="8" id="KW-1133">Transmembrane helix</keyword>